<accession>A0AAW1U8Z1</accession>
<keyword evidence="2" id="KW-1185">Reference proteome</keyword>
<evidence type="ECO:0000313" key="1">
    <source>
        <dbReference type="EMBL" id="KAK9876391.1"/>
    </source>
</evidence>
<protein>
    <submittedName>
        <fullName evidence="1">Uncharacterized protein</fullName>
    </submittedName>
</protein>
<proteinExistence type="predicted"/>
<gene>
    <name evidence="1" type="ORF">WA026_012702</name>
</gene>
<dbReference type="EMBL" id="JARQZJ010000036">
    <property type="protein sequence ID" value="KAK9876391.1"/>
    <property type="molecule type" value="Genomic_DNA"/>
</dbReference>
<reference evidence="1 2" key="1">
    <citation type="submission" date="2023-03" db="EMBL/GenBank/DDBJ databases">
        <title>Genome insight into feeding habits of ladybird beetles.</title>
        <authorList>
            <person name="Li H.-S."/>
            <person name="Huang Y.-H."/>
            <person name="Pang H."/>
        </authorList>
    </citation>
    <scope>NUCLEOTIDE SEQUENCE [LARGE SCALE GENOMIC DNA]</scope>
    <source>
        <strain evidence="1">SYSU_2023b</strain>
        <tissue evidence="1">Whole body</tissue>
    </source>
</reference>
<organism evidence="1 2">
    <name type="scientific">Henosepilachna vigintioctopunctata</name>
    <dbReference type="NCBI Taxonomy" id="420089"/>
    <lineage>
        <taxon>Eukaryota</taxon>
        <taxon>Metazoa</taxon>
        <taxon>Ecdysozoa</taxon>
        <taxon>Arthropoda</taxon>
        <taxon>Hexapoda</taxon>
        <taxon>Insecta</taxon>
        <taxon>Pterygota</taxon>
        <taxon>Neoptera</taxon>
        <taxon>Endopterygota</taxon>
        <taxon>Coleoptera</taxon>
        <taxon>Polyphaga</taxon>
        <taxon>Cucujiformia</taxon>
        <taxon>Coccinelloidea</taxon>
        <taxon>Coccinellidae</taxon>
        <taxon>Epilachninae</taxon>
        <taxon>Epilachnini</taxon>
        <taxon>Henosepilachna</taxon>
    </lineage>
</organism>
<comment type="caution">
    <text evidence="1">The sequence shown here is derived from an EMBL/GenBank/DDBJ whole genome shotgun (WGS) entry which is preliminary data.</text>
</comment>
<sequence length="143" mass="16570">MGDFSEQQKKYLEHLIGDLHSASVEKGGQTHKVFPYYRPQSYQVEEFMRSLETLFRTKKRGEYSLCYLEYININVLDQSDPVNLKYLEILSKHGFSPVINSPTTETEISSSLIDHIFVNSSGVVVTEEVSSFILKTNIIDYYW</sequence>
<dbReference type="AlphaFoldDB" id="A0AAW1U8Z1"/>
<dbReference type="Proteomes" id="UP001431783">
    <property type="component" value="Unassembled WGS sequence"/>
</dbReference>
<evidence type="ECO:0000313" key="2">
    <source>
        <dbReference type="Proteomes" id="UP001431783"/>
    </source>
</evidence>
<name>A0AAW1U8Z1_9CUCU</name>